<evidence type="ECO:0000259" key="1">
    <source>
        <dbReference type="Pfam" id="PF02383"/>
    </source>
</evidence>
<keyword evidence="3" id="KW-1185">Reference proteome</keyword>
<dbReference type="GO" id="GO:0005783">
    <property type="term" value="C:endoplasmic reticulum"/>
    <property type="evidence" value="ECO:0007669"/>
    <property type="project" value="TreeGrafter"/>
</dbReference>
<reference evidence="2" key="1">
    <citation type="submission" date="2023-08" db="EMBL/GenBank/DDBJ databases">
        <title>A de novo genome assembly of Solanum verrucosum Schlechtendal, a Mexican diploid species geographically isolated from the other diploid A-genome species in potato relatives.</title>
        <authorList>
            <person name="Hosaka K."/>
        </authorList>
    </citation>
    <scope>NUCLEOTIDE SEQUENCE</scope>
    <source>
        <tissue evidence="2">Young leaves</tissue>
    </source>
</reference>
<gene>
    <name evidence="2" type="ORF">MTR67_005521</name>
</gene>
<dbReference type="PANTHER" id="PTHR45662:SF13">
    <property type="entry name" value="PHOSPHOINOSITIDE PHOSPHATASE SAC6-LIKE"/>
    <property type="match status" value="1"/>
</dbReference>
<dbReference type="Pfam" id="PF02383">
    <property type="entry name" value="Syja_N"/>
    <property type="match status" value="1"/>
</dbReference>
<name>A0AAF0PWF1_SOLVR</name>
<evidence type="ECO:0000313" key="2">
    <source>
        <dbReference type="EMBL" id="WMV12136.1"/>
    </source>
</evidence>
<dbReference type="GO" id="GO:0046856">
    <property type="term" value="P:phosphatidylinositol dephosphorylation"/>
    <property type="evidence" value="ECO:0007669"/>
    <property type="project" value="TreeGrafter"/>
</dbReference>
<dbReference type="PANTHER" id="PTHR45662">
    <property type="entry name" value="PHOSPHATIDYLINOSITIDE PHOSPHATASE SAC1"/>
    <property type="match status" value="1"/>
</dbReference>
<dbReference type="GO" id="GO:0043812">
    <property type="term" value="F:phosphatidylinositol-4-phosphate phosphatase activity"/>
    <property type="evidence" value="ECO:0007669"/>
    <property type="project" value="TreeGrafter"/>
</dbReference>
<evidence type="ECO:0000313" key="3">
    <source>
        <dbReference type="Proteomes" id="UP001234989"/>
    </source>
</evidence>
<organism evidence="2 3">
    <name type="scientific">Solanum verrucosum</name>
    <dbReference type="NCBI Taxonomy" id="315347"/>
    <lineage>
        <taxon>Eukaryota</taxon>
        <taxon>Viridiplantae</taxon>
        <taxon>Streptophyta</taxon>
        <taxon>Embryophyta</taxon>
        <taxon>Tracheophyta</taxon>
        <taxon>Spermatophyta</taxon>
        <taxon>Magnoliopsida</taxon>
        <taxon>eudicotyledons</taxon>
        <taxon>Gunneridae</taxon>
        <taxon>Pentapetalae</taxon>
        <taxon>asterids</taxon>
        <taxon>lamiids</taxon>
        <taxon>Solanales</taxon>
        <taxon>Solanaceae</taxon>
        <taxon>Solanoideae</taxon>
        <taxon>Solaneae</taxon>
        <taxon>Solanum</taxon>
    </lineage>
</organism>
<dbReference type="InterPro" id="IPR002013">
    <property type="entry name" value="SAC_dom"/>
</dbReference>
<dbReference type="Proteomes" id="UP001234989">
    <property type="component" value="Chromosome 1"/>
</dbReference>
<proteinExistence type="predicted"/>
<accession>A0AAF0PWF1</accession>
<protein>
    <recommendedName>
        <fullName evidence="1">SAC domain-containing protein</fullName>
    </recommendedName>
</protein>
<sequence length="108" mass="11885">MLLSLLMDPVVCAWRSVCVDVSVKLIDEVPERSSVRVPKIQKIFGVIGILKLLAGSYVLVITDHECVGSYSGHPIFKVSSMKFYPCYISLSRTLLLKRKHGSSVCGTA</sequence>
<dbReference type="EMBL" id="CP133612">
    <property type="protein sequence ID" value="WMV12136.1"/>
    <property type="molecule type" value="Genomic_DNA"/>
</dbReference>
<dbReference type="AlphaFoldDB" id="A0AAF0PWF1"/>
<feature type="domain" description="SAC" evidence="1">
    <location>
        <begin position="44"/>
        <end position="88"/>
    </location>
</feature>